<dbReference type="InterPro" id="IPR047661">
    <property type="entry name" value="IstB"/>
</dbReference>
<protein>
    <submittedName>
        <fullName evidence="5">Helper of transposition of an IS21 family member, ORFA</fullName>
    </submittedName>
</protein>
<dbReference type="PANTHER" id="PTHR30050">
    <property type="entry name" value="CHROMOSOMAL REPLICATION INITIATOR PROTEIN DNAA"/>
    <property type="match status" value="1"/>
</dbReference>
<gene>
    <name evidence="5" type="primary">istB</name>
    <name evidence="5" type="ORF">CARN6_2735</name>
</gene>
<dbReference type="EMBL" id="CABQ01000002">
    <property type="protein sequence ID" value="CBI06630.1"/>
    <property type="molecule type" value="Genomic_DNA"/>
</dbReference>
<dbReference type="Gene3D" id="3.40.50.300">
    <property type="entry name" value="P-loop containing nucleotide triphosphate hydrolases"/>
    <property type="match status" value="1"/>
</dbReference>
<sequence>MNAPLLEEHLRSLRLPAMLANYRRISKDDDALIAYLGELAALEVGKRHENGVRGRIALAKFPVIKTIEAFDFSLQPTFPKVKLLELLSCEFIKQRRNLVFIGPTGVGKTHLLSAIGFAACTHGYRVLFSTAAELLMSLIKAKREDRLRQRLETIDRYDFLLVDELGYIPFEREATDLLFQVITRRYERKSIGITTNLAFPDWVQVFPSENATGAVVDRLIHHGTVFELDGESHRLRSRKKAVGTS</sequence>
<comment type="similarity">
    <text evidence="1">Belongs to the IS21/IS1162 putative ATP-binding protein family.</text>
</comment>
<dbReference type="PANTHER" id="PTHR30050:SF4">
    <property type="entry name" value="ATP-BINDING PROTEIN RV3427C IN INSERTION SEQUENCE-RELATED"/>
    <property type="match status" value="1"/>
</dbReference>
<name>E6QHB6_9ZZZZ</name>
<evidence type="ECO:0000259" key="4">
    <source>
        <dbReference type="SMART" id="SM00382"/>
    </source>
</evidence>
<dbReference type="SUPFAM" id="SSF52540">
    <property type="entry name" value="P-loop containing nucleoside triphosphate hydrolases"/>
    <property type="match status" value="1"/>
</dbReference>
<accession>E6QHB6</accession>
<dbReference type="InterPro" id="IPR028350">
    <property type="entry name" value="DNAC/IstB-like"/>
</dbReference>
<dbReference type="SMART" id="SM00382">
    <property type="entry name" value="AAA"/>
    <property type="match status" value="1"/>
</dbReference>
<evidence type="ECO:0000313" key="5">
    <source>
        <dbReference type="EMBL" id="CBI06630.1"/>
    </source>
</evidence>
<dbReference type="GO" id="GO:0005524">
    <property type="term" value="F:ATP binding"/>
    <property type="evidence" value="ECO:0007669"/>
    <property type="project" value="UniProtKB-KW"/>
</dbReference>
<dbReference type="NCBIfam" id="NF038214">
    <property type="entry name" value="IS21_help_AAA"/>
    <property type="match status" value="1"/>
</dbReference>
<dbReference type="InterPro" id="IPR002611">
    <property type="entry name" value="IstB_ATP-bd"/>
</dbReference>
<dbReference type="InterPro" id="IPR020591">
    <property type="entry name" value="Chromosome_initiator_DnaA-like"/>
</dbReference>
<proteinExistence type="inferred from homology"/>
<reference evidence="5" key="1">
    <citation type="submission" date="2009-10" db="EMBL/GenBank/DDBJ databases">
        <title>Diversity of trophic interactions inside an arsenic-rich microbial ecosystem.</title>
        <authorList>
            <person name="Bertin P.N."/>
            <person name="Heinrich-Salmeron A."/>
            <person name="Pelletier E."/>
            <person name="Goulhen-Chollet F."/>
            <person name="Arsene-Ploetze F."/>
            <person name="Gallien S."/>
            <person name="Calteau A."/>
            <person name="Vallenet D."/>
            <person name="Casiot C."/>
            <person name="Chane-Woon-Ming B."/>
            <person name="Giloteaux L."/>
            <person name="Barakat M."/>
            <person name="Bonnefoy V."/>
            <person name="Bruneel O."/>
            <person name="Chandler M."/>
            <person name="Cleiss J."/>
            <person name="Duran R."/>
            <person name="Elbaz-Poulichet F."/>
            <person name="Fonknechten N."/>
            <person name="Lauga B."/>
            <person name="Mornico D."/>
            <person name="Ortet P."/>
            <person name="Schaeffer C."/>
            <person name="Siguier P."/>
            <person name="Alexander Thil Smith A."/>
            <person name="Van Dorsselaer A."/>
            <person name="Weissenbach J."/>
            <person name="Medigue C."/>
            <person name="Le Paslier D."/>
        </authorList>
    </citation>
    <scope>NUCLEOTIDE SEQUENCE</scope>
</reference>
<dbReference type="PRINTS" id="PR00051">
    <property type="entry name" value="DNAA"/>
</dbReference>
<dbReference type="PIRSF" id="PIRSF003073">
    <property type="entry name" value="DNAC_TnpB_IstB"/>
    <property type="match status" value="1"/>
</dbReference>
<dbReference type="InterPro" id="IPR003593">
    <property type="entry name" value="AAA+_ATPase"/>
</dbReference>
<evidence type="ECO:0000256" key="3">
    <source>
        <dbReference type="ARBA" id="ARBA00022840"/>
    </source>
</evidence>
<dbReference type="AlphaFoldDB" id="E6QHB6"/>
<feature type="domain" description="AAA+ ATPase" evidence="4">
    <location>
        <begin position="94"/>
        <end position="226"/>
    </location>
</feature>
<comment type="caution">
    <text evidence="5">The sequence shown here is derived from an EMBL/GenBank/DDBJ whole genome shotgun (WGS) entry which is preliminary data.</text>
</comment>
<keyword evidence="3" id="KW-0067">ATP-binding</keyword>
<organism evidence="5">
    <name type="scientific">mine drainage metagenome</name>
    <dbReference type="NCBI Taxonomy" id="410659"/>
    <lineage>
        <taxon>unclassified sequences</taxon>
        <taxon>metagenomes</taxon>
        <taxon>ecological metagenomes</taxon>
    </lineage>
</organism>
<dbReference type="GO" id="GO:0006260">
    <property type="term" value="P:DNA replication"/>
    <property type="evidence" value="ECO:0007669"/>
    <property type="project" value="TreeGrafter"/>
</dbReference>
<keyword evidence="2" id="KW-0547">Nucleotide-binding</keyword>
<dbReference type="CDD" id="cd00009">
    <property type="entry name" value="AAA"/>
    <property type="match status" value="1"/>
</dbReference>
<dbReference type="Pfam" id="PF01695">
    <property type="entry name" value="IstB_IS21"/>
    <property type="match status" value="1"/>
</dbReference>
<evidence type="ECO:0000256" key="2">
    <source>
        <dbReference type="ARBA" id="ARBA00022741"/>
    </source>
</evidence>
<dbReference type="InterPro" id="IPR027417">
    <property type="entry name" value="P-loop_NTPase"/>
</dbReference>
<evidence type="ECO:0000256" key="1">
    <source>
        <dbReference type="ARBA" id="ARBA00008059"/>
    </source>
</evidence>